<dbReference type="PANTHER" id="PTHR35567:SF3">
    <property type="entry name" value="MALATE DEHYDROGENASE"/>
    <property type="match status" value="1"/>
</dbReference>
<dbReference type="Proteomes" id="UP001392437">
    <property type="component" value="Unassembled WGS sequence"/>
</dbReference>
<reference evidence="3 4" key="1">
    <citation type="submission" date="2023-01" db="EMBL/GenBank/DDBJ databases">
        <title>Analysis of 21 Apiospora genomes using comparative genomics revels a genus with tremendous synthesis potential of carbohydrate active enzymes and secondary metabolites.</title>
        <authorList>
            <person name="Sorensen T."/>
        </authorList>
    </citation>
    <scope>NUCLEOTIDE SEQUENCE [LARGE SCALE GENOMIC DNA]</scope>
    <source>
        <strain evidence="3 4">CBS 117206</strain>
    </source>
</reference>
<feature type="chain" id="PRO_5043351146" description="Malate dehydrogenase" evidence="2">
    <location>
        <begin position="19"/>
        <end position="288"/>
    </location>
</feature>
<accession>A0AAW0QDA1</accession>
<keyword evidence="4" id="KW-1185">Reference proteome</keyword>
<dbReference type="InterPro" id="IPR021851">
    <property type="entry name" value="DUF3455"/>
</dbReference>
<evidence type="ECO:0000256" key="1">
    <source>
        <dbReference type="SAM" id="MobiDB-lite"/>
    </source>
</evidence>
<dbReference type="Pfam" id="PF11937">
    <property type="entry name" value="DUF3455"/>
    <property type="match status" value="1"/>
</dbReference>
<dbReference type="PANTHER" id="PTHR35567">
    <property type="entry name" value="MALATE DEHYDROGENASE (AFU_ORTHOLOGUE AFUA_2G13800)"/>
    <property type="match status" value="1"/>
</dbReference>
<protein>
    <recommendedName>
        <fullName evidence="5">Malate dehydrogenase</fullName>
    </recommendedName>
</protein>
<evidence type="ECO:0000313" key="4">
    <source>
        <dbReference type="Proteomes" id="UP001392437"/>
    </source>
</evidence>
<name>A0AAW0QDA1_9PEZI</name>
<gene>
    <name evidence="3" type="ORF">PG999_014410</name>
</gene>
<feature type="signal peptide" evidence="2">
    <location>
        <begin position="1"/>
        <end position="18"/>
    </location>
</feature>
<keyword evidence="2" id="KW-0732">Signal</keyword>
<evidence type="ECO:0000313" key="3">
    <source>
        <dbReference type="EMBL" id="KAK8092823.1"/>
    </source>
</evidence>
<sequence>MLPQTLFVLASALSAVTAGPVRKRCGGKPNVSSSTVLEASTPASTVVSATSASASSSASAAPITGPRLPSTGAGTQLPAASGQLQHIVVGHGIQNYTCARADSAASSSTGALAVLYDITALAPGGGGAASMSEAAWAALAGDVLHGTAIPLNIVGNALTPYAADVAAPFAAGGRDADLAMAGLAAPLKALGRHYFDAAGVPTFDLYGADQMLVAKKLNDTAAPAGADRGILDTGAVAWLRLGDNGAGGSRGGLSTVYRVYTSGGASIACTEANTTISVPYTAQYWFYS</sequence>
<proteinExistence type="predicted"/>
<dbReference type="AlphaFoldDB" id="A0AAW0QDA1"/>
<evidence type="ECO:0008006" key="5">
    <source>
        <dbReference type="Google" id="ProtNLM"/>
    </source>
</evidence>
<evidence type="ECO:0000256" key="2">
    <source>
        <dbReference type="SAM" id="SignalP"/>
    </source>
</evidence>
<feature type="region of interest" description="Disordered" evidence="1">
    <location>
        <begin position="57"/>
        <end position="76"/>
    </location>
</feature>
<organism evidence="3 4">
    <name type="scientific">Apiospora kogelbergensis</name>
    <dbReference type="NCBI Taxonomy" id="1337665"/>
    <lineage>
        <taxon>Eukaryota</taxon>
        <taxon>Fungi</taxon>
        <taxon>Dikarya</taxon>
        <taxon>Ascomycota</taxon>
        <taxon>Pezizomycotina</taxon>
        <taxon>Sordariomycetes</taxon>
        <taxon>Xylariomycetidae</taxon>
        <taxon>Amphisphaeriales</taxon>
        <taxon>Apiosporaceae</taxon>
        <taxon>Apiospora</taxon>
    </lineage>
</organism>
<dbReference type="EMBL" id="JAQQWP010000012">
    <property type="protein sequence ID" value="KAK8092823.1"/>
    <property type="molecule type" value="Genomic_DNA"/>
</dbReference>
<comment type="caution">
    <text evidence="3">The sequence shown here is derived from an EMBL/GenBank/DDBJ whole genome shotgun (WGS) entry which is preliminary data.</text>
</comment>